<keyword evidence="4" id="KW-0808">Transferase</keyword>
<dbReference type="Gene3D" id="3.30.565.10">
    <property type="entry name" value="Histidine kinase-like ATPase, C-terminal domain"/>
    <property type="match status" value="1"/>
</dbReference>
<dbReference type="InterPro" id="IPR036890">
    <property type="entry name" value="HATPase_C_sf"/>
</dbReference>
<evidence type="ECO:0000256" key="5">
    <source>
        <dbReference type="ARBA" id="ARBA00022777"/>
    </source>
</evidence>
<gene>
    <name evidence="8" type="ORF">APZ18_10440</name>
</gene>
<keyword evidence="3" id="KW-0597">Phosphoprotein</keyword>
<dbReference type="SMART" id="SM00388">
    <property type="entry name" value="HisKA"/>
    <property type="match status" value="1"/>
</dbReference>
<evidence type="ECO:0000256" key="1">
    <source>
        <dbReference type="ARBA" id="ARBA00000085"/>
    </source>
</evidence>
<feature type="domain" description="Histidine kinase" evidence="7">
    <location>
        <begin position="299"/>
        <end position="527"/>
    </location>
</feature>
<keyword evidence="6" id="KW-0902">Two-component regulatory system</keyword>
<dbReference type="PANTHER" id="PTHR43047">
    <property type="entry name" value="TWO-COMPONENT HISTIDINE PROTEIN KINASE"/>
    <property type="match status" value="1"/>
</dbReference>
<reference evidence="8 9" key="1">
    <citation type="submission" date="2015-10" db="EMBL/GenBank/DDBJ databases">
        <title>Butyribacter intestini gen. nov., sp. nov., a butyric acid-producing bacterium of the family Lachnospiraceae isolated from the human faeces.</title>
        <authorList>
            <person name="Zou Y."/>
            <person name="Xue W."/>
            <person name="Luo G."/>
            <person name="Lv M."/>
        </authorList>
    </citation>
    <scope>NUCLEOTIDE SEQUENCE [LARGE SCALE GENOMIC DNA]</scope>
    <source>
        <strain evidence="8 9">TF01-11</strain>
    </source>
</reference>
<dbReference type="InterPro" id="IPR005467">
    <property type="entry name" value="His_kinase_dom"/>
</dbReference>
<dbReference type="GO" id="GO:0009927">
    <property type="term" value="F:histidine phosphotransfer kinase activity"/>
    <property type="evidence" value="ECO:0007669"/>
    <property type="project" value="TreeGrafter"/>
</dbReference>
<evidence type="ECO:0000256" key="4">
    <source>
        <dbReference type="ARBA" id="ARBA00022679"/>
    </source>
</evidence>
<name>A0AAW3JQK0_9FIRM</name>
<dbReference type="GO" id="GO:0005886">
    <property type="term" value="C:plasma membrane"/>
    <property type="evidence" value="ECO:0007669"/>
    <property type="project" value="TreeGrafter"/>
</dbReference>
<organism evidence="8 9">
    <name type="scientific">Butyribacter intestini</name>
    <dbReference type="NCBI Taxonomy" id="1703332"/>
    <lineage>
        <taxon>Bacteria</taxon>
        <taxon>Bacillati</taxon>
        <taxon>Bacillota</taxon>
        <taxon>Clostridia</taxon>
        <taxon>Lachnospirales</taxon>
        <taxon>Lachnospiraceae</taxon>
        <taxon>Butyribacter</taxon>
    </lineage>
</organism>
<evidence type="ECO:0000313" key="9">
    <source>
        <dbReference type="Proteomes" id="UP000050833"/>
    </source>
</evidence>
<accession>A0AAW3JQK0</accession>
<dbReference type="Pfam" id="PF02518">
    <property type="entry name" value="HATPase_c"/>
    <property type="match status" value="1"/>
</dbReference>
<sequence length="550" mass="64375">MVNNREDIEECFLKCPTETRQSFMAALQMVYDEVFEINPHDDCVYILNSRYDTAMCGMTVCYSDFFGEYVDAMVYLYDCEEFISDFEPEALRKFAESEDMKQEKKFVRLRTDTNKKEWYIATLIKNPADKRRIILLMKNENEVCINEMQKKAIMEDYDYVIGINIQNEKISIYSNNEAKYGHSTLYNVFYEKFLNQRIKKYVLSEYAEKISEKMQLENIKRQLEKNEVYICYATMQYRGEIFHKKFRFVYLDDKKETILLSQMDVTEQIEREEKKNDAVKIAVQEARKANESKSYFLSRMSHDMRTPLNAIIGMDMIAASHINETDKVMESLNSILYSSKNLLELVNEVLDVSNFERGKFSLNDAVFSWTKEIENIMQLIRPLADKKHLEFDTDYKKLRFENVVGDAKRIRQLCINLLSNAVKYTEDGGKIYFSISERGVVKEETDNIYMEYEIIVKDNGIGISEEFMPYLFDMFEREKKVLGENISGTGLGMTIARNLARLMDGDIYVESKENEGTKFSVTLRLRLPAPDESVTTDDINMGISGGVIRF</sequence>
<dbReference type="InterPro" id="IPR036097">
    <property type="entry name" value="HisK_dim/P_sf"/>
</dbReference>
<evidence type="ECO:0000313" key="8">
    <source>
        <dbReference type="EMBL" id="KQC85112.1"/>
    </source>
</evidence>
<dbReference type="PANTHER" id="PTHR43047:SF66">
    <property type="entry name" value="HISKA"/>
    <property type="match status" value="1"/>
</dbReference>
<keyword evidence="5" id="KW-0418">Kinase</keyword>
<dbReference type="AlphaFoldDB" id="A0AAW3JQK0"/>
<evidence type="ECO:0000256" key="3">
    <source>
        <dbReference type="ARBA" id="ARBA00022553"/>
    </source>
</evidence>
<dbReference type="PROSITE" id="PS50109">
    <property type="entry name" value="HIS_KIN"/>
    <property type="match status" value="1"/>
</dbReference>
<dbReference type="InterPro" id="IPR003594">
    <property type="entry name" value="HATPase_dom"/>
</dbReference>
<evidence type="ECO:0000256" key="6">
    <source>
        <dbReference type="ARBA" id="ARBA00023012"/>
    </source>
</evidence>
<keyword evidence="9" id="KW-1185">Reference proteome</keyword>
<dbReference type="InterPro" id="IPR004358">
    <property type="entry name" value="Sig_transdc_His_kin-like_C"/>
</dbReference>
<protein>
    <recommendedName>
        <fullName evidence="2">histidine kinase</fullName>
        <ecNumber evidence="2">2.7.13.3</ecNumber>
    </recommendedName>
</protein>
<evidence type="ECO:0000256" key="2">
    <source>
        <dbReference type="ARBA" id="ARBA00012438"/>
    </source>
</evidence>
<dbReference type="GO" id="GO:0000155">
    <property type="term" value="F:phosphorelay sensor kinase activity"/>
    <property type="evidence" value="ECO:0007669"/>
    <property type="project" value="InterPro"/>
</dbReference>
<dbReference type="Pfam" id="PF00512">
    <property type="entry name" value="HisKA"/>
    <property type="match status" value="1"/>
</dbReference>
<dbReference type="PRINTS" id="PR00344">
    <property type="entry name" value="BCTRLSENSOR"/>
</dbReference>
<comment type="caution">
    <text evidence="8">The sequence shown here is derived from an EMBL/GenBank/DDBJ whole genome shotgun (WGS) entry which is preliminary data.</text>
</comment>
<dbReference type="SMART" id="SM00387">
    <property type="entry name" value="HATPase_c"/>
    <property type="match status" value="1"/>
</dbReference>
<evidence type="ECO:0000259" key="7">
    <source>
        <dbReference type="PROSITE" id="PS50109"/>
    </source>
</evidence>
<proteinExistence type="predicted"/>
<dbReference type="CDD" id="cd00082">
    <property type="entry name" value="HisKA"/>
    <property type="match status" value="1"/>
</dbReference>
<dbReference type="SUPFAM" id="SSF47384">
    <property type="entry name" value="Homodimeric domain of signal transducing histidine kinase"/>
    <property type="match status" value="1"/>
</dbReference>
<dbReference type="Proteomes" id="UP000050833">
    <property type="component" value="Unassembled WGS sequence"/>
</dbReference>
<dbReference type="EC" id="2.7.13.3" evidence="2"/>
<comment type="catalytic activity">
    <reaction evidence="1">
        <text>ATP + protein L-histidine = ADP + protein N-phospho-L-histidine.</text>
        <dbReference type="EC" id="2.7.13.3"/>
    </reaction>
</comment>
<dbReference type="SUPFAM" id="SSF55874">
    <property type="entry name" value="ATPase domain of HSP90 chaperone/DNA topoisomerase II/histidine kinase"/>
    <property type="match status" value="1"/>
</dbReference>
<dbReference type="InterPro" id="IPR003661">
    <property type="entry name" value="HisK_dim/P_dom"/>
</dbReference>
<dbReference type="Gene3D" id="1.10.287.130">
    <property type="match status" value="1"/>
</dbReference>
<dbReference type="EMBL" id="LLKB01000005">
    <property type="protein sequence ID" value="KQC85112.1"/>
    <property type="molecule type" value="Genomic_DNA"/>
</dbReference>
<dbReference type="RefSeq" id="WP_055944660.1">
    <property type="nucleotide sequence ID" value="NZ_LLKB01000005.1"/>
</dbReference>